<dbReference type="AlphaFoldDB" id="A0A4U1IIH8"/>
<organism evidence="1 2">
    <name type="scientific">Polyangium fumosum</name>
    <dbReference type="NCBI Taxonomy" id="889272"/>
    <lineage>
        <taxon>Bacteria</taxon>
        <taxon>Pseudomonadati</taxon>
        <taxon>Myxococcota</taxon>
        <taxon>Polyangia</taxon>
        <taxon>Polyangiales</taxon>
        <taxon>Polyangiaceae</taxon>
        <taxon>Polyangium</taxon>
    </lineage>
</organism>
<name>A0A4U1IIH8_9BACT</name>
<sequence length="278" mass="30020">MAMAHALDDLQKARTGGCLLLRDNTWSDCAIDGMRGDFRRLTAQGTRGFCHVNAGRHHVVTMHEDEPIVLDLVLYPGETLVRRLDVDEREFVLDDAETEKKYLALAAGGGRGAMASALVDYEKAIVAARGHAHELLPDEVGRRVGGAFVSAAEQAVLGVDQGVLMERTYKAGLELIGHVMLFSHIQKLVGLFSMSASKHAMEGHYELAARVTLLGLSVLPGEPWLLDLLANLYSDGGAPVSALPFSEEALRRAHVLPEKLAQQLRASHAEISAAARGS</sequence>
<proteinExistence type="predicted"/>
<accession>A0A4U1IIH8</accession>
<dbReference type="Proteomes" id="UP000309215">
    <property type="component" value="Unassembled WGS sequence"/>
</dbReference>
<evidence type="ECO:0000313" key="2">
    <source>
        <dbReference type="Proteomes" id="UP000309215"/>
    </source>
</evidence>
<gene>
    <name evidence="1" type="ORF">E8A74_49325</name>
</gene>
<protein>
    <submittedName>
        <fullName evidence="1">Uncharacterized protein</fullName>
    </submittedName>
</protein>
<dbReference type="OrthoDB" id="5496671at2"/>
<comment type="caution">
    <text evidence="1">The sequence shown here is derived from an EMBL/GenBank/DDBJ whole genome shotgun (WGS) entry which is preliminary data.</text>
</comment>
<reference evidence="1 2" key="1">
    <citation type="submission" date="2019-04" db="EMBL/GenBank/DDBJ databases">
        <authorList>
            <person name="Li Y."/>
            <person name="Wang J."/>
        </authorList>
    </citation>
    <scope>NUCLEOTIDE SEQUENCE [LARGE SCALE GENOMIC DNA]</scope>
    <source>
        <strain evidence="1 2">DSM 14668</strain>
    </source>
</reference>
<dbReference type="RefSeq" id="WP_136936169.1">
    <property type="nucleotide sequence ID" value="NZ_SSMQ01000119.1"/>
</dbReference>
<evidence type="ECO:0000313" key="1">
    <source>
        <dbReference type="EMBL" id="TKC93664.1"/>
    </source>
</evidence>
<dbReference type="EMBL" id="SSMQ01000119">
    <property type="protein sequence ID" value="TKC93664.1"/>
    <property type="molecule type" value="Genomic_DNA"/>
</dbReference>
<keyword evidence="2" id="KW-1185">Reference proteome</keyword>